<dbReference type="GO" id="GO:0004803">
    <property type="term" value="F:transposase activity"/>
    <property type="evidence" value="ECO:0007669"/>
    <property type="project" value="InterPro"/>
</dbReference>
<dbReference type="GO" id="GO:0003677">
    <property type="term" value="F:DNA binding"/>
    <property type="evidence" value="ECO:0007669"/>
    <property type="project" value="InterPro"/>
</dbReference>
<reference evidence="2" key="2">
    <citation type="journal article" date="2020" name="Microorganisms">
        <title>Osmotic Adaptation and Compatible Solute Biosynthesis of Phototrophic Bacteria as Revealed from Genome Analyses.</title>
        <authorList>
            <person name="Imhoff J.F."/>
            <person name="Rahn T."/>
            <person name="Kunzel S."/>
            <person name="Keller A."/>
            <person name="Neulinger S.C."/>
        </authorList>
    </citation>
    <scope>NUCLEOTIDE SEQUENCE</scope>
    <source>
        <strain evidence="2">DSM 4395</strain>
    </source>
</reference>
<dbReference type="Proteomes" id="UP001296967">
    <property type="component" value="Unassembled WGS sequence"/>
</dbReference>
<dbReference type="PANTHER" id="PTHR34614">
    <property type="match status" value="1"/>
</dbReference>
<dbReference type="InterPro" id="IPR047654">
    <property type="entry name" value="IS1634_transpos"/>
</dbReference>
<comment type="caution">
    <text evidence="2">The sequence shown here is derived from an EMBL/GenBank/DDBJ whole genome shotgun (WGS) entry which is preliminary data.</text>
</comment>
<dbReference type="InterPro" id="IPR012337">
    <property type="entry name" value="RNaseH-like_sf"/>
</dbReference>
<dbReference type="RefSeq" id="WP_201246909.1">
    <property type="nucleotide sequence ID" value="NZ_NHSF01000075.1"/>
</dbReference>
<dbReference type="Pfam" id="PF01609">
    <property type="entry name" value="DDE_Tnp_1"/>
    <property type="match status" value="1"/>
</dbReference>
<dbReference type="EMBL" id="NHSF01000075">
    <property type="protein sequence ID" value="MBK5932067.1"/>
    <property type="molecule type" value="Genomic_DNA"/>
</dbReference>
<evidence type="ECO:0000313" key="3">
    <source>
        <dbReference type="Proteomes" id="UP001296967"/>
    </source>
</evidence>
<dbReference type="GO" id="GO:0006313">
    <property type="term" value="P:DNA transposition"/>
    <property type="evidence" value="ECO:0007669"/>
    <property type="project" value="InterPro"/>
</dbReference>
<proteinExistence type="predicted"/>
<protein>
    <submittedName>
        <fullName evidence="2">IS1634 family transposase</fullName>
    </submittedName>
</protein>
<organism evidence="2 3">
    <name type="scientific">Halochromatium salexigens</name>
    <name type="common">Chromatium salexigens</name>
    <dbReference type="NCBI Taxonomy" id="49447"/>
    <lineage>
        <taxon>Bacteria</taxon>
        <taxon>Pseudomonadati</taxon>
        <taxon>Pseudomonadota</taxon>
        <taxon>Gammaproteobacteria</taxon>
        <taxon>Chromatiales</taxon>
        <taxon>Chromatiaceae</taxon>
        <taxon>Halochromatium</taxon>
    </lineage>
</organism>
<name>A0AAJ0UID7_HALSE</name>
<dbReference type="AlphaFoldDB" id="A0AAJ0UID7"/>
<keyword evidence="3" id="KW-1185">Reference proteome</keyword>
<dbReference type="PANTHER" id="PTHR34614:SF2">
    <property type="entry name" value="TRANSPOSASE IS4-LIKE DOMAIN-CONTAINING PROTEIN"/>
    <property type="match status" value="1"/>
</dbReference>
<sequence length="559" mass="62588">MYTRITQSGPRRYLQLVEGYRDAAGKAKQRVVASLGRVDQLEAADLEPLIHGLQRAVGRPESMPQAPVFETARSYGDVWTLHQLWQALGLGEALRRALRSSRRQFDAEALIRAMVFNRLVEPSSKLGLLEWLQERVQLPAVELSDVHHEQLLRAMDALEEHNEAVECAVAKQLRPLLDQDLSVIFYDVTTVRIHGTGQCAGDLRRHGLSKDTGGIDRQVALGVVQSAEGLPIAHEVFEGNVAETTTLAPMIERLLKRFRVKQVVIVADRGLLSIDNIDGLEALGRAQGLQVDYILAVPGRRYAEFTELIAEHHPGLVATVSDPDADVIGETRWQNRRLVIAHNATRAAEQSQARREAVETLDALGQHLAERLNDQDAGKPVRGRRATDRGAYKRFHQAVLEKRLSHIVKADLGSSQFSYWVDEAAWQAAERLDGKLLLVTSLQDLSAEAVVARYRSLADIERGFRVLKSEIAIAPVYHRLPPRIRAHALICFLALVLYRILRTRLTAAGSEHSPERALRILRQIQQHRVKAGSREYSGLSRLTPEHRQLFKEIGIALPQ</sequence>
<dbReference type="SUPFAM" id="SSF53098">
    <property type="entry name" value="Ribonuclease H-like"/>
    <property type="match status" value="1"/>
</dbReference>
<gene>
    <name evidence="2" type="ORF">CCR82_16385</name>
</gene>
<dbReference type="NCBIfam" id="NF033559">
    <property type="entry name" value="transpos_IS1634"/>
    <property type="match status" value="1"/>
</dbReference>
<evidence type="ECO:0000259" key="1">
    <source>
        <dbReference type="Pfam" id="PF01609"/>
    </source>
</evidence>
<feature type="domain" description="Transposase IS4-like" evidence="1">
    <location>
        <begin position="180"/>
        <end position="497"/>
    </location>
</feature>
<evidence type="ECO:0000313" key="2">
    <source>
        <dbReference type="EMBL" id="MBK5932067.1"/>
    </source>
</evidence>
<reference evidence="2" key="1">
    <citation type="submission" date="2017-05" db="EMBL/GenBank/DDBJ databases">
        <authorList>
            <person name="Imhoff J.F."/>
            <person name="Rahn T."/>
            <person name="Kuenzel S."/>
            <person name="Neulinger S.C."/>
        </authorList>
    </citation>
    <scope>NUCLEOTIDE SEQUENCE</scope>
    <source>
        <strain evidence="2">DSM 4395</strain>
    </source>
</reference>
<accession>A0AAJ0UID7</accession>
<dbReference type="InterPro" id="IPR002559">
    <property type="entry name" value="Transposase_11"/>
</dbReference>